<keyword evidence="2" id="KW-1133">Transmembrane helix</keyword>
<comment type="caution">
    <text evidence="3">The sequence shown here is derived from an EMBL/GenBank/DDBJ whole genome shotgun (WGS) entry which is preliminary data.</text>
</comment>
<protein>
    <recommendedName>
        <fullName evidence="5">DUF4190 domain-containing protein</fullName>
    </recommendedName>
</protein>
<dbReference type="PANTHER" id="PTHR40040">
    <property type="entry name" value="SMALL HYDROPHOBIC PROTEIN-RELATED"/>
    <property type="match status" value="1"/>
</dbReference>
<evidence type="ECO:0000256" key="2">
    <source>
        <dbReference type="SAM" id="Phobius"/>
    </source>
</evidence>
<feature type="transmembrane region" description="Helical" evidence="2">
    <location>
        <begin position="80"/>
        <end position="109"/>
    </location>
</feature>
<sequence length="136" mass="15339">MLSYIQAKSRWFSVSNRKQLGNEFRTRQHRRDEDKSLDDHNKEEYASEVAPGAWVQKSDIDARPDVDDDAGVGAGVQLGWVALVFAIASLFFWPIIMGPTAAVLGFYAYRQGQRSMGTWSMVIGAIAFFVFAFIIR</sequence>
<evidence type="ECO:0000313" key="4">
    <source>
        <dbReference type="Proteomes" id="UP000190188"/>
    </source>
</evidence>
<feature type="transmembrane region" description="Helical" evidence="2">
    <location>
        <begin position="116"/>
        <end position="135"/>
    </location>
</feature>
<evidence type="ECO:0000256" key="1">
    <source>
        <dbReference type="SAM" id="MobiDB-lite"/>
    </source>
</evidence>
<reference evidence="3 4" key="1">
    <citation type="submission" date="2017-01" db="EMBL/GenBank/DDBJ databases">
        <title>Genome analysis of Paenibacillus selenitrireducens ES3-24.</title>
        <authorList>
            <person name="Xu D."/>
            <person name="Yao R."/>
            <person name="Zheng S."/>
        </authorList>
    </citation>
    <scope>NUCLEOTIDE SEQUENCE [LARGE SCALE GENOMIC DNA]</scope>
    <source>
        <strain evidence="3 4">ES3-24</strain>
    </source>
</reference>
<feature type="compositionally biased region" description="Basic and acidic residues" evidence="1">
    <location>
        <begin position="24"/>
        <end position="45"/>
    </location>
</feature>
<dbReference type="EMBL" id="MSZX01000004">
    <property type="protein sequence ID" value="OPA78431.1"/>
    <property type="molecule type" value="Genomic_DNA"/>
</dbReference>
<keyword evidence="2" id="KW-0472">Membrane</keyword>
<evidence type="ECO:0000313" key="3">
    <source>
        <dbReference type="EMBL" id="OPA78431.1"/>
    </source>
</evidence>
<name>A0A1T2XEW7_9BACL</name>
<keyword evidence="4" id="KW-1185">Reference proteome</keyword>
<dbReference type="AlphaFoldDB" id="A0A1T2XEW7"/>
<dbReference type="InterPro" id="IPR055338">
    <property type="entry name" value="YqfX-like"/>
</dbReference>
<dbReference type="STRING" id="1324314.BVG16_11165"/>
<accession>A0A1T2XEW7</accession>
<evidence type="ECO:0008006" key="5">
    <source>
        <dbReference type="Google" id="ProtNLM"/>
    </source>
</evidence>
<dbReference type="Proteomes" id="UP000190188">
    <property type="component" value="Unassembled WGS sequence"/>
</dbReference>
<gene>
    <name evidence="3" type="ORF">BVG16_11165</name>
</gene>
<keyword evidence="2" id="KW-0812">Transmembrane</keyword>
<proteinExistence type="predicted"/>
<dbReference type="PANTHER" id="PTHR40040:SF1">
    <property type="entry name" value="MEMBRANE PROTEIN"/>
    <property type="match status" value="1"/>
</dbReference>
<organism evidence="3 4">
    <name type="scientific">Paenibacillus selenitireducens</name>
    <dbReference type="NCBI Taxonomy" id="1324314"/>
    <lineage>
        <taxon>Bacteria</taxon>
        <taxon>Bacillati</taxon>
        <taxon>Bacillota</taxon>
        <taxon>Bacilli</taxon>
        <taxon>Bacillales</taxon>
        <taxon>Paenibacillaceae</taxon>
        <taxon>Paenibacillus</taxon>
    </lineage>
</organism>
<feature type="region of interest" description="Disordered" evidence="1">
    <location>
        <begin position="23"/>
        <end position="49"/>
    </location>
</feature>